<dbReference type="EMBL" id="JANHOG010000800">
    <property type="protein sequence ID" value="KAJ3551448.1"/>
    <property type="molecule type" value="Genomic_DNA"/>
</dbReference>
<organism evidence="1 2">
    <name type="scientific">Phlebia brevispora</name>
    <dbReference type="NCBI Taxonomy" id="194682"/>
    <lineage>
        <taxon>Eukaryota</taxon>
        <taxon>Fungi</taxon>
        <taxon>Dikarya</taxon>
        <taxon>Basidiomycota</taxon>
        <taxon>Agaricomycotina</taxon>
        <taxon>Agaricomycetes</taxon>
        <taxon>Polyporales</taxon>
        <taxon>Meruliaceae</taxon>
        <taxon>Phlebia</taxon>
    </lineage>
</organism>
<dbReference type="Proteomes" id="UP001148662">
    <property type="component" value="Unassembled WGS sequence"/>
</dbReference>
<proteinExistence type="predicted"/>
<protein>
    <submittedName>
        <fullName evidence="1">Uncharacterized protein</fullName>
    </submittedName>
</protein>
<sequence>MGTEGLKVIRSRGKYFLWYCWSDGYVEEPGLGMEMYKMIPKSPAILEKWAQDLRADLDRLSETYYGMLEETEEDVDFYLNPIEVEGRVLKIGNNYEDEDAHTPTKSTSTTRSSFHRYPFYHLDHMPPADVFVHTLQKSLRYPQDASYAAYRDETPEEYRFNLACLGAPVVEDCELTIYKKYFSVMVAEPRDILSLGTSLSRCEDVSLRVLGSYVDTYIYLKLFIMQQEIALDFGRIGWNGREIACALAAIALLPFHIIGPPSSLNTWNGPWNRTFKDPMNSNVLQAILLGCAGLISPPYSEFHSDAEYNRWVDNIQHRFTPHIGFAYVTYWSAEFTKELVRKHPRFVHSLKRRRPKLQVPELDGSKVQSSTGSNPGTVIPPYSDDTGNALDVPGS</sequence>
<accession>A0ACC1T272</accession>
<reference evidence="1" key="1">
    <citation type="submission" date="2022-07" db="EMBL/GenBank/DDBJ databases">
        <title>Genome Sequence of Phlebia brevispora.</title>
        <authorList>
            <person name="Buettner E."/>
        </authorList>
    </citation>
    <scope>NUCLEOTIDE SEQUENCE</scope>
    <source>
        <strain evidence="1">MPL23</strain>
    </source>
</reference>
<comment type="caution">
    <text evidence="1">The sequence shown here is derived from an EMBL/GenBank/DDBJ whole genome shotgun (WGS) entry which is preliminary data.</text>
</comment>
<gene>
    <name evidence="1" type="ORF">NM688_g4695</name>
</gene>
<evidence type="ECO:0000313" key="1">
    <source>
        <dbReference type="EMBL" id="KAJ3551448.1"/>
    </source>
</evidence>
<name>A0ACC1T272_9APHY</name>
<keyword evidence="2" id="KW-1185">Reference proteome</keyword>
<evidence type="ECO:0000313" key="2">
    <source>
        <dbReference type="Proteomes" id="UP001148662"/>
    </source>
</evidence>